<evidence type="ECO:0000256" key="3">
    <source>
        <dbReference type="ARBA" id="ARBA00022723"/>
    </source>
</evidence>
<feature type="binding site" evidence="12">
    <location>
        <position position="194"/>
    </location>
    <ligand>
        <name>[4Fe-4S] cluster</name>
        <dbReference type="ChEBI" id="CHEBI:49883"/>
    </ligand>
</feature>
<dbReference type="FunFam" id="1.10.340.30:FF:000001">
    <property type="entry name" value="Endonuclease III"/>
    <property type="match status" value="1"/>
</dbReference>
<evidence type="ECO:0000256" key="9">
    <source>
        <dbReference type="ARBA" id="ARBA00023204"/>
    </source>
</evidence>
<keyword evidence="9 12" id="KW-0234">DNA repair</keyword>
<dbReference type="SUPFAM" id="SSF48150">
    <property type="entry name" value="DNA-glycosylase"/>
    <property type="match status" value="1"/>
</dbReference>
<name>A0A6I3S029_9BURK</name>
<dbReference type="GO" id="GO:0140078">
    <property type="term" value="F:class I DNA-(apurinic or apyrimidinic site) endonuclease activity"/>
    <property type="evidence" value="ECO:0007669"/>
    <property type="project" value="UniProtKB-EC"/>
</dbReference>
<keyword evidence="6 12" id="KW-0408">Iron</keyword>
<comment type="function">
    <text evidence="12">DNA repair enzyme that has both DNA N-glycosylase activity and AP-lyase activity. The DNA N-glycosylase activity releases various damaged pyrimidines from DNA by cleaving the N-glycosidic bond, leaving an AP (apurinic/apyrimidinic) site. The AP-lyase activity cleaves the phosphodiester bond 3' to the AP site by a beta-elimination, leaving a 3'-terminal unsaturated sugar and a product with a terminal 5'-phosphate.</text>
</comment>
<accession>A0A6I3S029</accession>
<dbReference type="PANTHER" id="PTHR10359:SF18">
    <property type="entry name" value="ENDONUCLEASE III"/>
    <property type="match status" value="1"/>
</dbReference>
<keyword evidence="3 12" id="KW-0479">Metal-binding</keyword>
<dbReference type="InterPro" id="IPR003651">
    <property type="entry name" value="Endonuclease3_FeS-loop_motif"/>
</dbReference>
<organism evidence="14 15">
    <name type="scientific">Parasutterella excrementihominis</name>
    <dbReference type="NCBI Taxonomy" id="487175"/>
    <lineage>
        <taxon>Bacteria</taxon>
        <taxon>Pseudomonadati</taxon>
        <taxon>Pseudomonadota</taxon>
        <taxon>Betaproteobacteria</taxon>
        <taxon>Burkholderiales</taxon>
        <taxon>Sutterellaceae</taxon>
        <taxon>Parasutterella</taxon>
    </lineage>
</organism>
<dbReference type="Proteomes" id="UP000462362">
    <property type="component" value="Unassembled WGS sequence"/>
</dbReference>
<dbReference type="GO" id="GO:0046872">
    <property type="term" value="F:metal ion binding"/>
    <property type="evidence" value="ECO:0007669"/>
    <property type="project" value="UniProtKB-KW"/>
</dbReference>
<feature type="binding site" evidence="12">
    <location>
        <position position="187"/>
    </location>
    <ligand>
        <name>[4Fe-4S] cluster</name>
        <dbReference type="ChEBI" id="CHEBI:49883"/>
    </ligand>
</feature>
<dbReference type="InterPro" id="IPR003265">
    <property type="entry name" value="HhH-GPD_domain"/>
</dbReference>
<sequence length="227" mass="26006">MNQEKRLEILKALQADNPTPKTELEYHSNFELLIAVVLSAQATDKSVNEATRVLFPLANTPQAVLDLGPEKFTDIIKHIGLYRSKTKNVMKLCEDLIEHHNGQVPTDFDSLIKLPGVGQKTASVVMNVAFEKPTIAVDTHVFRVANRTGYAKGKTPEIVQKKMERYTPLPYRADAHHWFILLGRYICKARKPECWKCPIEQYCEYKEKNLEPPEPKKPKKRLLLIED</sequence>
<dbReference type="Gene3D" id="1.10.1670.10">
    <property type="entry name" value="Helix-hairpin-Helix base-excision DNA repair enzymes (C-terminal)"/>
    <property type="match status" value="1"/>
</dbReference>
<dbReference type="NCBIfam" id="TIGR01083">
    <property type="entry name" value="nth"/>
    <property type="match status" value="1"/>
</dbReference>
<dbReference type="SMART" id="SM00525">
    <property type="entry name" value="FES"/>
    <property type="match status" value="1"/>
</dbReference>
<evidence type="ECO:0000256" key="11">
    <source>
        <dbReference type="ARBA" id="ARBA00023295"/>
    </source>
</evidence>
<evidence type="ECO:0000256" key="12">
    <source>
        <dbReference type="HAMAP-Rule" id="MF_00942"/>
    </source>
</evidence>
<dbReference type="GO" id="GO:0019104">
    <property type="term" value="F:DNA N-glycosylase activity"/>
    <property type="evidence" value="ECO:0007669"/>
    <property type="project" value="UniProtKB-UniRule"/>
</dbReference>
<dbReference type="EC" id="4.2.99.18" evidence="12"/>
<dbReference type="CDD" id="cd00056">
    <property type="entry name" value="ENDO3c"/>
    <property type="match status" value="1"/>
</dbReference>
<keyword evidence="7 12" id="KW-0411">Iron-sulfur</keyword>
<dbReference type="Pfam" id="PF00730">
    <property type="entry name" value="HhH-GPD"/>
    <property type="match status" value="1"/>
</dbReference>
<dbReference type="HAMAP" id="MF_00942">
    <property type="entry name" value="Nth"/>
    <property type="match status" value="1"/>
</dbReference>
<evidence type="ECO:0000256" key="1">
    <source>
        <dbReference type="ARBA" id="ARBA00008343"/>
    </source>
</evidence>
<dbReference type="EMBL" id="WNCL01000014">
    <property type="protein sequence ID" value="MTU43184.1"/>
    <property type="molecule type" value="Genomic_DNA"/>
</dbReference>
<dbReference type="PIRSF" id="PIRSF001435">
    <property type="entry name" value="Nth"/>
    <property type="match status" value="1"/>
</dbReference>
<dbReference type="GO" id="GO:0051539">
    <property type="term" value="F:4 iron, 4 sulfur cluster binding"/>
    <property type="evidence" value="ECO:0007669"/>
    <property type="project" value="UniProtKB-UniRule"/>
</dbReference>
<comment type="caution">
    <text evidence="14">The sequence shown here is derived from an EMBL/GenBank/DDBJ whole genome shotgun (WGS) entry which is preliminary data.</text>
</comment>
<dbReference type="InterPro" id="IPR023170">
    <property type="entry name" value="HhH_base_excis_C"/>
</dbReference>
<evidence type="ECO:0000256" key="6">
    <source>
        <dbReference type="ARBA" id="ARBA00023004"/>
    </source>
</evidence>
<dbReference type="AlphaFoldDB" id="A0A6I3S029"/>
<dbReference type="SMART" id="SM00478">
    <property type="entry name" value="ENDO3c"/>
    <property type="match status" value="1"/>
</dbReference>
<evidence type="ECO:0000256" key="7">
    <source>
        <dbReference type="ARBA" id="ARBA00023014"/>
    </source>
</evidence>
<keyword evidence="14" id="KW-0255">Endonuclease</keyword>
<evidence type="ECO:0000256" key="8">
    <source>
        <dbReference type="ARBA" id="ARBA00023125"/>
    </source>
</evidence>
<evidence type="ECO:0000256" key="10">
    <source>
        <dbReference type="ARBA" id="ARBA00023239"/>
    </source>
</evidence>
<dbReference type="Pfam" id="PF10576">
    <property type="entry name" value="EndIII_4Fe-2S"/>
    <property type="match status" value="1"/>
</dbReference>
<feature type="domain" description="HhH-GPD" evidence="13">
    <location>
        <begin position="38"/>
        <end position="185"/>
    </location>
</feature>
<comment type="similarity">
    <text evidence="1 12">Belongs to the Nth/MutY family.</text>
</comment>
<evidence type="ECO:0000256" key="4">
    <source>
        <dbReference type="ARBA" id="ARBA00022763"/>
    </source>
</evidence>
<evidence type="ECO:0000313" key="14">
    <source>
        <dbReference type="EMBL" id="MTU43184.1"/>
    </source>
</evidence>
<dbReference type="GO" id="GO:0006285">
    <property type="term" value="P:base-excision repair, AP site formation"/>
    <property type="evidence" value="ECO:0007669"/>
    <property type="project" value="TreeGrafter"/>
</dbReference>
<evidence type="ECO:0000259" key="13">
    <source>
        <dbReference type="SMART" id="SM00478"/>
    </source>
</evidence>
<keyword evidence="5 12" id="KW-0378">Hydrolase</keyword>
<comment type="cofactor">
    <cofactor evidence="12">
        <name>[4Fe-4S] cluster</name>
        <dbReference type="ChEBI" id="CHEBI:49883"/>
    </cofactor>
    <text evidence="12">Binds 1 [4Fe-4S] cluster.</text>
</comment>
<keyword evidence="8 12" id="KW-0238">DNA-binding</keyword>
<evidence type="ECO:0000313" key="15">
    <source>
        <dbReference type="Proteomes" id="UP000462362"/>
    </source>
</evidence>
<dbReference type="InterPro" id="IPR000445">
    <property type="entry name" value="HhH_motif"/>
</dbReference>
<protein>
    <recommendedName>
        <fullName evidence="12">Endonuclease III</fullName>
        <ecNumber evidence="12">4.2.99.18</ecNumber>
    </recommendedName>
    <alternativeName>
        <fullName evidence="12">DNA-(apurinic or apyrimidinic site) lyase</fullName>
    </alternativeName>
</protein>
<dbReference type="PANTHER" id="PTHR10359">
    <property type="entry name" value="A/G-SPECIFIC ADENINE GLYCOSYLASE/ENDONUCLEASE III"/>
    <property type="match status" value="1"/>
</dbReference>
<keyword evidence="11 12" id="KW-0326">Glycosidase</keyword>
<keyword evidence="2 12" id="KW-0004">4Fe-4S</keyword>
<keyword evidence="14" id="KW-0540">Nuclease</keyword>
<feature type="binding site" evidence="12">
    <location>
        <position position="197"/>
    </location>
    <ligand>
        <name>[4Fe-4S] cluster</name>
        <dbReference type="ChEBI" id="CHEBI:49883"/>
    </ligand>
</feature>
<dbReference type="Pfam" id="PF00633">
    <property type="entry name" value="HHH"/>
    <property type="match status" value="1"/>
</dbReference>
<evidence type="ECO:0000256" key="2">
    <source>
        <dbReference type="ARBA" id="ARBA00022485"/>
    </source>
</evidence>
<gene>
    <name evidence="12 14" type="primary">nth</name>
    <name evidence="14" type="ORF">GMD42_06025</name>
</gene>
<feature type="binding site" evidence="12">
    <location>
        <position position="203"/>
    </location>
    <ligand>
        <name>[4Fe-4S] cluster</name>
        <dbReference type="ChEBI" id="CHEBI:49883"/>
    </ligand>
</feature>
<keyword evidence="10 12" id="KW-0456">Lyase</keyword>
<proteinExistence type="inferred from homology"/>
<evidence type="ECO:0000256" key="5">
    <source>
        <dbReference type="ARBA" id="ARBA00022801"/>
    </source>
</evidence>
<reference evidence="14 15" key="1">
    <citation type="journal article" date="2019" name="Nat. Med.">
        <title>A library of human gut bacterial isolates paired with longitudinal multiomics data enables mechanistic microbiome research.</title>
        <authorList>
            <person name="Poyet M."/>
            <person name="Groussin M."/>
            <person name="Gibbons S.M."/>
            <person name="Avila-Pacheco J."/>
            <person name="Jiang X."/>
            <person name="Kearney S.M."/>
            <person name="Perrotta A.R."/>
            <person name="Berdy B."/>
            <person name="Zhao S."/>
            <person name="Lieberman T.D."/>
            <person name="Swanson P.K."/>
            <person name="Smith M."/>
            <person name="Roesemann S."/>
            <person name="Alexander J.E."/>
            <person name="Rich S.A."/>
            <person name="Livny J."/>
            <person name="Vlamakis H."/>
            <person name="Clish C."/>
            <person name="Bullock K."/>
            <person name="Deik A."/>
            <person name="Scott J."/>
            <person name="Pierce K.A."/>
            <person name="Xavier R.J."/>
            <person name="Alm E.J."/>
        </authorList>
    </citation>
    <scope>NUCLEOTIDE SEQUENCE [LARGE SCALE GENOMIC DNA]</scope>
    <source>
        <strain evidence="14 15">BIOML-A2</strain>
    </source>
</reference>
<dbReference type="InterPro" id="IPR005759">
    <property type="entry name" value="Nth"/>
</dbReference>
<dbReference type="InterPro" id="IPR011257">
    <property type="entry name" value="DNA_glycosylase"/>
</dbReference>
<dbReference type="FunFam" id="1.10.1670.10:FF:000001">
    <property type="entry name" value="Endonuclease III"/>
    <property type="match status" value="1"/>
</dbReference>
<dbReference type="Gene3D" id="1.10.340.30">
    <property type="entry name" value="Hypothetical protein, domain 2"/>
    <property type="match status" value="1"/>
</dbReference>
<dbReference type="RefSeq" id="WP_155165472.1">
    <property type="nucleotide sequence ID" value="NZ_DBGEAO010000155.1"/>
</dbReference>
<comment type="catalytic activity">
    <reaction evidence="12">
        <text>2'-deoxyribonucleotide-(2'-deoxyribose 5'-phosphate)-2'-deoxyribonucleotide-DNA = a 3'-end 2'-deoxyribonucleotide-(2,3-dehydro-2,3-deoxyribose 5'-phosphate)-DNA + a 5'-end 5'-phospho-2'-deoxyribonucleoside-DNA + H(+)</text>
        <dbReference type="Rhea" id="RHEA:66592"/>
        <dbReference type="Rhea" id="RHEA-COMP:13180"/>
        <dbReference type="Rhea" id="RHEA-COMP:16897"/>
        <dbReference type="Rhea" id="RHEA-COMP:17067"/>
        <dbReference type="ChEBI" id="CHEBI:15378"/>
        <dbReference type="ChEBI" id="CHEBI:136412"/>
        <dbReference type="ChEBI" id="CHEBI:157695"/>
        <dbReference type="ChEBI" id="CHEBI:167181"/>
        <dbReference type="EC" id="4.2.99.18"/>
    </reaction>
</comment>
<keyword evidence="4 12" id="KW-0227">DNA damage</keyword>
<dbReference type="GO" id="GO:0003677">
    <property type="term" value="F:DNA binding"/>
    <property type="evidence" value="ECO:0007669"/>
    <property type="project" value="UniProtKB-UniRule"/>
</dbReference>